<dbReference type="FunFam" id="3.30.70.270:FF:000001">
    <property type="entry name" value="Diguanylate cyclase domain protein"/>
    <property type="match status" value="1"/>
</dbReference>
<feature type="transmembrane region" description="Helical" evidence="1">
    <location>
        <begin position="259"/>
        <end position="279"/>
    </location>
</feature>
<feature type="domain" description="GGDEF" evidence="2">
    <location>
        <begin position="348"/>
        <end position="478"/>
    </location>
</feature>
<dbReference type="PANTHER" id="PTHR46663">
    <property type="entry name" value="DIGUANYLATE CYCLASE DGCT-RELATED"/>
    <property type="match status" value="1"/>
</dbReference>
<dbReference type="InterPro" id="IPR043128">
    <property type="entry name" value="Rev_trsase/Diguanyl_cyclase"/>
</dbReference>
<organism evidence="3 4">
    <name type="scientific">Kineosporia babensis</name>
    <dbReference type="NCBI Taxonomy" id="499548"/>
    <lineage>
        <taxon>Bacteria</taxon>
        <taxon>Bacillati</taxon>
        <taxon>Actinomycetota</taxon>
        <taxon>Actinomycetes</taxon>
        <taxon>Kineosporiales</taxon>
        <taxon>Kineosporiaceae</taxon>
        <taxon>Kineosporia</taxon>
    </lineage>
</organism>
<keyword evidence="1" id="KW-1133">Transmembrane helix</keyword>
<keyword evidence="4" id="KW-1185">Reference proteome</keyword>
<dbReference type="Gene3D" id="3.30.70.270">
    <property type="match status" value="1"/>
</dbReference>
<reference evidence="3" key="1">
    <citation type="submission" date="2021-11" db="EMBL/GenBank/DDBJ databases">
        <title>Streptomyces corallinus and Kineosporia corallina sp. nov., two new coral-derived marine actinobacteria.</title>
        <authorList>
            <person name="Buangrab K."/>
            <person name="Sutthacheep M."/>
            <person name="Yeemin T."/>
            <person name="Harunari E."/>
            <person name="Igarashi Y."/>
            <person name="Sripreechasak P."/>
            <person name="Kanchanasin P."/>
            <person name="Tanasupawat S."/>
            <person name="Phongsopitanun W."/>
        </authorList>
    </citation>
    <scope>NUCLEOTIDE SEQUENCE</scope>
    <source>
        <strain evidence="3">JCM 31032</strain>
    </source>
</reference>
<dbReference type="NCBIfam" id="TIGR00254">
    <property type="entry name" value="GGDEF"/>
    <property type="match status" value="1"/>
</dbReference>
<dbReference type="InterPro" id="IPR052163">
    <property type="entry name" value="DGC-Regulatory_Protein"/>
</dbReference>
<feature type="transmembrane region" description="Helical" evidence="1">
    <location>
        <begin position="153"/>
        <end position="173"/>
    </location>
</feature>
<dbReference type="Pfam" id="PF00990">
    <property type="entry name" value="GGDEF"/>
    <property type="match status" value="1"/>
</dbReference>
<dbReference type="InterPro" id="IPR000160">
    <property type="entry name" value="GGDEF_dom"/>
</dbReference>
<dbReference type="Proteomes" id="UP001138997">
    <property type="component" value="Unassembled WGS sequence"/>
</dbReference>
<evidence type="ECO:0000313" key="4">
    <source>
        <dbReference type="Proteomes" id="UP001138997"/>
    </source>
</evidence>
<name>A0A9X1NJB1_9ACTN</name>
<keyword evidence="1" id="KW-0472">Membrane</keyword>
<dbReference type="PROSITE" id="PS50887">
    <property type="entry name" value="GGDEF"/>
    <property type="match status" value="1"/>
</dbReference>
<sequence length="478" mass="50844">MPGSRGWQWYVAFCAVLALVYPLLPWEHVQAVLATLLHFCASGIILAGVRIYRPALRWPWYALAARAGLFAVGDIAYWTQSAFGQDVFPSWADAFYVPSNLALIAALIGFTLSRHTGWDRPGLIDAAVLTIGASMLAWLYLISPTAGDGTLSLFAQAVSLAYPILDLTALAVLFRLTIGAGKRPFAYRLLVAGVSCLLVTDIAYTLLELEGLYSAGGLLDGGWFFSHALLAAAALHPSMPAISQATAPLLAGVIGRRRLYGLAAASLMAPLVLLLEWLRGGPIDAPLIAFGSIALYLLVLARLHGVVEQLDDSLQTARTQAHTDQLTGLANRRLFHDRWQQNLSGTAGPTALLYVDLDGFKKINDTLGHESGDVVLRTVAERISAVVRSGDVVARLGGDEFAVILPGASDEHADDIASRILATISRPIDLDGHRVSVGASIGVLLAPPGADPEQSIKSADSAMYAAKTGGRGQIRHAS</sequence>
<accession>A0A9X1NJB1</accession>
<feature type="transmembrane region" description="Helical" evidence="1">
    <location>
        <begin position="7"/>
        <end position="24"/>
    </location>
</feature>
<evidence type="ECO:0000313" key="3">
    <source>
        <dbReference type="EMBL" id="MCD5315218.1"/>
    </source>
</evidence>
<evidence type="ECO:0000259" key="2">
    <source>
        <dbReference type="PROSITE" id="PS50887"/>
    </source>
</evidence>
<keyword evidence="1" id="KW-0812">Transmembrane</keyword>
<feature type="transmembrane region" description="Helical" evidence="1">
    <location>
        <begin position="61"/>
        <end position="79"/>
    </location>
</feature>
<protein>
    <submittedName>
        <fullName evidence="3">GGDEF domain-containing protein</fullName>
    </submittedName>
</protein>
<dbReference type="SUPFAM" id="SSF55073">
    <property type="entry name" value="Nucleotide cyclase"/>
    <property type="match status" value="1"/>
</dbReference>
<comment type="caution">
    <text evidence="3">The sequence shown here is derived from an EMBL/GenBank/DDBJ whole genome shotgun (WGS) entry which is preliminary data.</text>
</comment>
<dbReference type="RefSeq" id="WP_231448018.1">
    <property type="nucleotide sequence ID" value="NZ_JAJOMB010000020.1"/>
</dbReference>
<feature type="transmembrane region" description="Helical" evidence="1">
    <location>
        <begin position="122"/>
        <end position="141"/>
    </location>
</feature>
<feature type="transmembrane region" description="Helical" evidence="1">
    <location>
        <begin position="224"/>
        <end position="247"/>
    </location>
</feature>
<feature type="transmembrane region" description="Helical" evidence="1">
    <location>
        <begin position="185"/>
        <end position="204"/>
    </location>
</feature>
<feature type="transmembrane region" description="Helical" evidence="1">
    <location>
        <begin position="91"/>
        <end position="110"/>
    </location>
</feature>
<feature type="transmembrane region" description="Helical" evidence="1">
    <location>
        <begin position="285"/>
        <end position="303"/>
    </location>
</feature>
<dbReference type="InterPro" id="IPR029787">
    <property type="entry name" value="Nucleotide_cyclase"/>
</dbReference>
<evidence type="ECO:0000256" key="1">
    <source>
        <dbReference type="SAM" id="Phobius"/>
    </source>
</evidence>
<gene>
    <name evidence="3" type="ORF">LR394_30385</name>
</gene>
<feature type="transmembrane region" description="Helical" evidence="1">
    <location>
        <begin position="30"/>
        <end position="49"/>
    </location>
</feature>
<dbReference type="EMBL" id="JAJOMB010000020">
    <property type="protein sequence ID" value="MCD5315218.1"/>
    <property type="molecule type" value="Genomic_DNA"/>
</dbReference>
<dbReference type="AlphaFoldDB" id="A0A9X1NJB1"/>
<dbReference type="CDD" id="cd01949">
    <property type="entry name" value="GGDEF"/>
    <property type="match status" value="1"/>
</dbReference>
<dbReference type="PANTHER" id="PTHR46663:SF4">
    <property type="entry name" value="DIGUANYLATE CYCLASE DGCT-RELATED"/>
    <property type="match status" value="1"/>
</dbReference>
<dbReference type="SMART" id="SM00267">
    <property type="entry name" value="GGDEF"/>
    <property type="match status" value="1"/>
</dbReference>
<proteinExistence type="predicted"/>